<dbReference type="PANTHER" id="PTHR30605">
    <property type="entry name" value="ANHYDRO-N-ACETYLMURAMIC ACID KINASE"/>
    <property type="match status" value="1"/>
</dbReference>
<keyword evidence="1 2" id="KW-0418">Kinase</keyword>
<dbReference type="NCBIfam" id="NF007149">
    <property type="entry name" value="PRK09585.3-4"/>
    <property type="match status" value="1"/>
</dbReference>
<comment type="similarity">
    <text evidence="1">Belongs to the anhydro-N-acetylmuramic acid kinase family.</text>
</comment>
<dbReference type="EC" id="2.7.1.170" evidence="1"/>
<dbReference type="InterPro" id="IPR005338">
    <property type="entry name" value="Anhydro_N_Ac-Mur_kinase"/>
</dbReference>
<keyword evidence="3" id="KW-1185">Reference proteome</keyword>
<dbReference type="Pfam" id="PF03702">
    <property type="entry name" value="AnmK"/>
    <property type="match status" value="1"/>
</dbReference>
<reference evidence="3" key="1">
    <citation type="journal article" date="2019" name="Int. J. Syst. Evol. Microbiol.">
        <title>The Global Catalogue of Microorganisms (GCM) 10K type strain sequencing project: providing services to taxonomists for standard genome sequencing and annotation.</title>
        <authorList>
            <consortium name="The Broad Institute Genomics Platform"/>
            <consortium name="The Broad Institute Genome Sequencing Center for Infectious Disease"/>
            <person name="Wu L."/>
            <person name="Ma J."/>
        </authorList>
    </citation>
    <scope>NUCLEOTIDE SEQUENCE [LARGE SCALE GENOMIC DNA]</scope>
    <source>
        <strain evidence="3">CGMCC 1.15287</strain>
    </source>
</reference>
<keyword evidence="1" id="KW-0119">Carbohydrate metabolism</keyword>
<dbReference type="HAMAP" id="MF_01270">
    <property type="entry name" value="AnhMurNAc_kinase"/>
    <property type="match status" value="1"/>
</dbReference>
<comment type="pathway">
    <text evidence="1">Cell wall biogenesis; peptidoglycan recycling.</text>
</comment>
<keyword evidence="1" id="KW-0067">ATP-binding</keyword>
<dbReference type="EMBL" id="BMHZ01000003">
    <property type="protein sequence ID" value="GGH11823.1"/>
    <property type="molecule type" value="Genomic_DNA"/>
</dbReference>
<keyword evidence="1" id="KW-0547">Nucleotide-binding</keyword>
<keyword evidence="1" id="KW-0808">Transferase</keyword>
<dbReference type="Gene3D" id="3.30.420.40">
    <property type="match status" value="2"/>
</dbReference>
<gene>
    <name evidence="1 2" type="primary">anmK</name>
    <name evidence="2" type="ORF">GCM10007422_31300</name>
</gene>
<comment type="catalytic activity">
    <reaction evidence="1">
        <text>1,6-anhydro-N-acetyl-beta-muramate + ATP + H2O = N-acetyl-D-muramate 6-phosphate + ADP + H(+)</text>
        <dbReference type="Rhea" id="RHEA:24952"/>
        <dbReference type="ChEBI" id="CHEBI:15377"/>
        <dbReference type="ChEBI" id="CHEBI:15378"/>
        <dbReference type="ChEBI" id="CHEBI:30616"/>
        <dbReference type="ChEBI" id="CHEBI:58690"/>
        <dbReference type="ChEBI" id="CHEBI:58722"/>
        <dbReference type="ChEBI" id="CHEBI:456216"/>
        <dbReference type="EC" id="2.7.1.170"/>
    </reaction>
</comment>
<name>A0ABQ1Y567_9SPHI</name>
<dbReference type="PANTHER" id="PTHR30605:SF0">
    <property type="entry name" value="ANHYDRO-N-ACETYLMURAMIC ACID KINASE"/>
    <property type="match status" value="1"/>
</dbReference>
<comment type="caution">
    <text evidence="2">The sequence shown here is derived from an EMBL/GenBank/DDBJ whole genome shotgun (WGS) entry which is preliminary data.</text>
</comment>
<accession>A0ABQ1Y567</accession>
<proteinExistence type="inferred from homology"/>
<comment type="pathway">
    <text evidence="1">Amino-sugar metabolism; 1,6-anhydro-N-acetylmuramate degradation.</text>
</comment>
<evidence type="ECO:0000313" key="2">
    <source>
        <dbReference type="EMBL" id="GGH11823.1"/>
    </source>
</evidence>
<feature type="binding site" evidence="1">
    <location>
        <begin position="27"/>
        <end position="34"/>
    </location>
    <ligand>
        <name>ATP</name>
        <dbReference type="ChEBI" id="CHEBI:30616"/>
    </ligand>
</feature>
<evidence type="ECO:0000313" key="3">
    <source>
        <dbReference type="Proteomes" id="UP000642938"/>
    </source>
</evidence>
<dbReference type="Proteomes" id="UP000642938">
    <property type="component" value="Unassembled WGS sequence"/>
</dbReference>
<dbReference type="InterPro" id="IPR043129">
    <property type="entry name" value="ATPase_NBD"/>
</dbReference>
<dbReference type="GO" id="GO:0016301">
    <property type="term" value="F:kinase activity"/>
    <property type="evidence" value="ECO:0007669"/>
    <property type="project" value="UniProtKB-KW"/>
</dbReference>
<evidence type="ECO:0000256" key="1">
    <source>
        <dbReference type="HAMAP-Rule" id="MF_01270"/>
    </source>
</evidence>
<comment type="function">
    <text evidence="1">Catalyzes the specific phosphorylation of 1,6-anhydro-N-acetylmuramic acid (anhMurNAc) with the simultaneous cleavage of the 1,6-anhydro ring, generating MurNAc-6-P. Is required for the utilization of anhMurNAc either imported from the medium or derived from its own cell wall murein, and thus plays a role in cell wall recycling.</text>
</comment>
<dbReference type="SUPFAM" id="SSF53067">
    <property type="entry name" value="Actin-like ATPase domain"/>
    <property type="match status" value="1"/>
</dbReference>
<protein>
    <recommendedName>
        <fullName evidence="1">Anhydro-N-acetylmuramic acid kinase</fullName>
        <ecNumber evidence="1">2.7.1.170</ecNumber>
    </recommendedName>
    <alternativeName>
        <fullName evidence="1">AnhMurNAc kinase</fullName>
    </alternativeName>
</protein>
<organism evidence="2 3">
    <name type="scientific">Pedobacter zeae</name>
    <dbReference type="NCBI Taxonomy" id="1737356"/>
    <lineage>
        <taxon>Bacteria</taxon>
        <taxon>Pseudomonadati</taxon>
        <taxon>Bacteroidota</taxon>
        <taxon>Sphingobacteriia</taxon>
        <taxon>Sphingobacteriales</taxon>
        <taxon>Sphingobacteriaceae</taxon>
        <taxon>Pedobacter</taxon>
    </lineage>
</organism>
<dbReference type="CDD" id="cd24050">
    <property type="entry name" value="ASKHA_NBD_ANMK"/>
    <property type="match status" value="1"/>
</dbReference>
<sequence length="400" mass="44014">MNMNRQIQKLYSKAGKSERLIIGLMSGTSMDGLDIALCSVKKSGAETDVRLLKFKTGDYTADFRAKIKAIFSKKEVDLQLVCLMNEHIANVHAQLINEALKEWGYKNGDIDFIASHGQTIFHAPKSLHQLADYPNGTLQIGDGDHIAVKTGIITLSDFRQKHLAAGGEGAPLAVYGDYLMFSEAGENRVMLNIGGIANFTYLPANMEASEVFSTDVGPGNTLMDQYMQKYFNRFYDKDAAVALNGHSNSKLLSALLECDFFDLDFPKTTGPELFNLEYLTKAQEKSSTTNLSKEEVMATLCHFSAETIVHAIKRCFGDEAKAQVFMSGGGMHNPLLVQLLRTRLPLCRFLTTDDLNINPDAKEAVLFAVLANETLCGEPIDFGNRQGVPSVCMGKISLPE</sequence>